<evidence type="ECO:0000313" key="2">
    <source>
        <dbReference type="EMBL" id="KAK3050028.1"/>
    </source>
</evidence>
<sequence>MRRKAMASVPPMKSAQQELEEHRERMSRLLTSDLDHGAGKAWWVGTFLDDGGDYPKIENMFALPTLPSAPRPMQRPTPALHPFAPRESDAMQETVLYIAQLRKKENSALEQQAAEQPPTAPGSIVGADCRVSHDPMEAQRSPCANLEPPALHTRTSDVLDQKAA</sequence>
<dbReference type="EMBL" id="JAWDJX010000035">
    <property type="protein sequence ID" value="KAK3050028.1"/>
    <property type="molecule type" value="Genomic_DNA"/>
</dbReference>
<dbReference type="Proteomes" id="UP001271007">
    <property type="component" value="Unassembled WGS sequence"/>
</dbReference>
<feature type="region of interest" description="Disordered" evidence="1">
    <location>
        <begin position="1"/>
        <end position="24"/>
    </location>
</feature>
<comment type="caution">
    <text evidence="2">The sequence shown here is derived from an EMBL/GenBank/DDBJ whole genome shotgun (WGS) entry which is preliminary data.</text>
</comment>
<protein>
    <submittedName>
        <fullName evidence="2">Uncharacterized protein</fullName>
    </submittedName>
</protein>
<keyword evidence="3" id="KW-1185">Reference proteome</keyword>
<feature type="compositionally biased region" description="Basic and acidic residues" evidence="1">
    <location>
        <begin position="154"/>
        <end position="164"/>
    </location>
</feature>
<feature type="region of interest" description="Disordered" evidence="1">
    <location>
        <begin position="106"/>
        <end position="164"/>
    </location>
</feature>
<name>A0AAJ0G638_9PEZI</name>
<gene>
    <name evidence="2" type="ORF">LTR09_008683</name>
</gene>
<dbReference type="AlphaFoldDB" id="A0AAJ0G638"/>
<proteinExistence type="predicted"/>
<evidence type="ECO:0000256" key="1">
    <source>
        <dbReference type="SAM" id="MobiDB-lite"/>
    </source>
</evidence>
<reference evidence="2" key="1">
    <citation type="submission" date="2023-04" db="EMBL/GenBank/DDBJ databases">
        <title>Black Yeasts Isolated from many extreme environments.</title>
        <authorList>
            <person name="Coleine C."/>
            <person name="Stajich J.E."/>
            <person name="Selbmann L."/>
        </authorList>
    </citation>
    <scope>NUCLEOTIDE SEQUENCE</scope>
    <source>
        <strain evidence="2">CCFEE 5312</strain>
    </source>
</reference>
<feature type="region of interest" description="Disordered" evidence="1">
    <location>
        <begin position="65"/>
        <end position="87"/>
    </location>
</feature>
<evidence type="ECO:0000313" key="3">
    <source>
        <dbReference type="Proteomes" id="UP001271007"/>
    </source>
</evidence>
<accession>A0AAJ0G638</accession>
<organism evidence="2 3">
    <name type="scientific">Extremus antarcticus</name>
    <dbReference type="NCBI Taxonomy" id="702011"/>
    <lineage>
        <taxon>Eukaryota</taxon>
        <taxon>Fungi</taxon>
        <taxon>Dikarya</taxon>
        <taxon>Ascomycota</taxon>
        <taxon>Pezizomycotina</taxon>
        <taxon>Dothideomycetes</taxon>
        <taxon>Dothideomycetidae</taxon>
        <taxon>Mycosphaerellales</taxon>
        <taxon>Extremaceae</taxon>
        <taxon>Extremus</taxon>
    </lineage>
</organism>